<dbReference type="AlphaFoldDB" id="A0A6C0DLY4"/>
<dbReference type="EMBL" id="MN739647">
    <property type="protein sequence ID" value="QHT17948.1"/>
    <property type="molecule type" value="Genomic_DNA"/>
</dbReference>
<accession>A0A6C0DLY4</accession>
<reference evidence="1" key="1">
    <citation type="journal article" date="2020" name="Nature">
        <title>Giant virus diversity and host interactions through global metagenomics.</title>
        <authorList>
            <person name="Schulz F."/>
            <person name="Roux S."/>
            <person name="Paez-Espino D."/>
            <person name="Jungbluth S."/>
            <person name="Walsh D.A."/>
            <person name="Denef V.J."/>
            <person name="McMahon K.D."/>
            <person name="Konstantinidis K.T."/>
            <person name="Eloe-Fadrosh E.A."/>
            <person name="Kyrpides N.C."/>
            <person name="Woyke T."/>
        </authorList>
    </citation>
    <scope>NUCLEOTIDE SEQUENCE</scope>
    <source>
        <strain evidence="1">GVMAG-M-3300023174-3</strain>
    </source>
</reference>
<organism evidence="1">
    <name type="scientific">viral metagenome</name>
    <dbReference type="NCBI Taxonomy" id="1070528"/>
    <lineage>
        <taxon>unclassified sequences</taxon>
        <taxon>metagenomes</taxon>
        <taxon>organismal metagenomes</taxon>
    </lineage>
</organism>
<sequence>MSTVDICMNTICQQRHRQMLFTIPPARYTPPSPYVQFPQFTQKQFDMRRKAEILSYNATKTNTKTNNLTKKQKWVQLVSGTQQATSYTTVIQRTTAPYTYIDACGNLTYNKFDQLFDIIKPSYDCSLSNDLIPTPTSSSGIPGPIEYLIRDQNVPLYNYATNIDNYSILQSDNKDLWNLYTSDNLSFTTSISNLYGTLVIRQPVDQYAYSFTIQMPISLFVSGTSNNPSFQPMTDLSLNIQSVSLQVYNNKTRVSLQTHPAFQLNTTTLPSNNTGTATFSNNSAFLKYDIPASPKNAYYFYQAYVGMLSISNIYLYTEPGYIYDFYLTFSINAPFLNKPSYAALYGETTKYGVLCNASTSLHSIGGIENVSTNNGKIPYTKNSISGI</sequence>
<evidence type="ECO:0000313" key="1">
    <source>
        <dbReference type="EMBL" id="QHT17948.1"/>
    </source>
</evidence>
<protein>
    <submittedName>
        <fullName evidence="1">Uncharacterized protein</fullName>
    </submittedName>
</protein>
<proteinExistence type="predicted"/>
<name>A0A6C0DLY4_9ZZZZ</name>